<proteinExistence type="predicted"/>
<organism evidence="1 4">
    <name type="scientific">Pseudomonas gingeri</name>
    <dbReference type="NCBI Taxonomy" id="117681"/>
    <lineage>
        <taxon>Bacteria</taxon>
        <taxon>Pseudomonadati</taxon>
        <taxon>Pseudomonadota</taxon>
        <taxon>Gammaproteobacteria</taxon>
        <taxon>Pseudomonadales</taxon>
        <taxon>Pseudomonadaceae</taxon>
        <taxon>Pseudomonas</taxon>
    </lineage>
</organism>
<protein>
    <recommendedName>
        <fullName evidence="5">Helix-turn-helix domain-containing protein</fullName>
    </recommendedName>
</protein>
<dbReference type="EMBL" id="JACAQA010000028">
    <property type="protein sequence ID" value="NWB88392.1"/>
    <property type="molecule type" value="Genomic_DNA"/>
</dbReference>
<name>A0A7Y7WAM8_9PSED</name>
<accession>A0A7Y7WAM8</accession>
<sequence length="72" mass="8225">MSHKDKLLWLIEQADITQARAAELIAQETKRPCSVRSVRAWLADSEKASARTCPEWAINALESRLRFLKMIA</sequence>
<evidence type="ECO:0000313" key="4">
    <source>
        <dbReference type="Proteomes" id="UP000582981"/>
    </source>
</evidence>
<comment type="caution">
    <text evidence="1">The sequence shown here is derived from an EMBL/GenBank/DDBJ whole genome shotgun (WGS) entry which is preliminary data.</text>
</comment>
<dbReference type="AlphaFoldDB" id="A0A7Y7WAM8"/>
<evidence type="ECO:0008006" key="5">
    <source>
        <dbReference type="Google" id="ProtNLM"/>
    </source>
</evidence>
<reference evidence="3 4" key="1">
    <citation type="submission" date="2020-04" db="EMBL/GenBank/DDBJ databases">
        <title>Molecular characterization of pseudomonads from Agaricus bisporus reveal novel blotch 2 pathogens in Western Europe.</title>
        <authorList>
            <person name="Taparia T."/>
            <person name="Krijger M."/>
            <person name="Haynes E."/>
            <person name="Elpinstone J.G."/>
            <person name="Noble R."/>
            <person name="Van Der Wolf J."/>
        </authorList>
    </citation>
    <scope>NUCLEOTIDE SEQUENCE [LARGE SCALE GENOMIC DNA]</scope>
    <source>
        <strain evidence="1 4">F1001</strain>
        <strain evidence="2 3">G9001</strain>
    </source>
</reference>
<dbReference type="Proteomes" id="UP000522864">
    <property type="component" value="Unassembled WGS sequence"/>
</dbReference>
<dbReference type="RefSeq" id="WP_152739970.1">
    <property type="nucleotide sequence ID" value="NZ_JACAPU010000006.1"/>
</dbReference>
<evidence type="ECO:0000313" key="2">
    <source>
        <dbReference type="EMBL" id="NWB88392.1"/>
    </source>
</evidence>
<dbReference type="EMBL" id="JACAPU010000006">
    <property type="protein sequence ID" value="NWB45832.1"/>
    <property type="molecule type" value="Genomic_DNA"/>
</dbReference>
<dbReference type="Proteomes" id="UP000582981">
    <property type="component" value="Unassembled WGS sequence"/>
</dbReference>
<evidence type="ECO:0000313" key="1">
    <source>
        <dbReference type="EMBL" id="NWB45832.1"/>
    </source>
</evidence>
<evidence type="ECO:0000313" key="3">
    <source>
        <dbReference type="Proteomes" id="UP000522864"/>
    </source>
</evidence>
<gene>
    <name evidence="1" type="ORF">HX829_04935</name>
    <name evidence="2" type="ORF">HX830_26330</name>
</gene>